<feature type="domain" description="C-type lysozyme inhibitor" evidence="5">
    <location>
        <begin position="35"/>
        <end position="99"/>
    </location>
</feature>
<evidence type="ECO:0000256" key="4">
    <source>
        <dbReference type="ARBA" id="ARBA00023288"/>
    </source>
</evidence>
<accession>A0ABP9WUN0</accession>
<evidence type="ECO:0000256" key="2">
    <source>
        <dbReference type="ARBA" id="ARBA00023136"/>
    </source>
</evidence>
<evidence type="ECO:0000256" key="1">
    <source>
        <dbReference type="ARBA" id="ARBA00022729"/>
    </source>
</evidence>
<comment type="caution">
    <text evidence="6">The sequence shown here is derived from an EMBL/GenBank/DDBJ whole genome shotgun (WGS) entry which is preliminary data.</text>
</comment>
<dbReference type="Proteomes" id="UP001408594">
    <property type="component" value="Unassembled WGS sequence"/>
</dbReference>
<dbReference type="InterPro" id="IPR036328">
    <property type="entry name" value="MliC_sf"/>
</dbReference>
<sequence length="129" mass="13800">MSRRVFAATLILTGQLLSGCGGGLEIDTEIRSVNYECADGTRLQVKYGIPESGPSMAVVTYANKLIPMHQEPSASGALFVADKGHPGYRWHTKGKFGILLLQQNGEGSSEIILQDCESIPPNKTAAPQP</sequence>
<proteinExistence type="predicted"/>
<evidence type="ECO:0000256" key="3">
    <source>
        <dbReference type="ARBA" id="ARBA00023139"/>
    </source>
</evidence>
<reference evidence="6 7" key="1">
    <citation type="submission" date="2024-02" db="EMBL/GenBank/DDBJ databases">
        <title>Microbulbifer aestuariivivens NBRC 112533.</title>
        <authorList>
            <person name="Ichikawa N."/>
            <person name="Katano-Makiyama Y."/>
            <person name="Hidaka K."/>
        </authorList>
    </citation>
    <scope>NUCLEOTIDE SEQUENCE [LARGE SCALE GENOMIC DNA]</scope>
    <source>
        <strain evidence="6 7">NBRC 112533</strain>
    </source>
</reference>
<dbReference type="SUPFAM" id="SSF141488">
    <property type="entry name" value="YdhA-like"/>
    <property type="match status" value="1"/>
</dbReference>
<dbReference type="Gene3D" id="2.40.128.200">
    <property type="match status" value="1"/>
</dbReference>
<dbReference type="InterPro" id="IPR018660">
    <property type="entry name" value="MliC"/>
</dbReference>
<dbReference type="RefSeq" id="WP_345551830.1">
    <property type="nucleotide sequence ID" value="NZ_BAABRT010000021.1"/>
</dbReference>
<keyword evidence="2" id="KW-0472">Membrane</keyword>
<keyword evidence="7" id="KW-1185">Reference proteome</keyword>
<gene>
    <name evidence="6" type="ORF">Maes01_02408</name>
</gene>
<organism evidence="6 7">
    <name type="scientific">Microbulbifer aestuariivivens</name>
    <dbReference type="NCBI Taxonomy" id="1908308"/>
    <lineage>
        <taxon>Bacteria</taxon>
        <taxon>Pseudomonadati</taxon>
        <taxon>Pseudomonadota</taxon>
        <taxon>Gammaproteobacteria</taxon>
        <taxon>Cellvibrionales</taxon>
        <taxon>Microbulbiferaceae</taxon>
        <taxon>Microbulbifer</taxon>
    </lineage>
</organism>
<evidence type="ECO:0000313" key="7">
    <source>
        <dbReference type="Proteomes" id="UP001408594"/>
    </source>
</evidence>
<name>A0ABP9WUN0_9GAMM</name>
<keyword evidence="3" id="KW-0564">Palmitate</keyword>
<evidence type="ECO:0000259" key="5">
    <source>
        <dbReference type="Pfam" id="PF09864"/>
    </source>
</evidence>
<keyword evidence="4" id="KW-0449">Lipoprotein</keyword>
<evidence type="ECO:0000313" key="6">
    <source>
        <dbReference type="EMBL" id="GAA5525835.1"/>
    </source>
</evidence>
<dbReference type="PROSITE" id="PS51257">
    <property type="entry name" value="PROKAR_LIPOPROTEIN"/>
    <property type="match status" value="1"/>
</dbReference>
<protein>
    <recommendedName>
        <fullName evidence="5">C-type lysozyme inhibitor domain-containing protein</fullName>
    </recommendedName>
</protein>
<dbReference type="Pfam" id="PF09864">
    <property type="entry name" value="MliC"/>
    <property type="match status" value="1"/>
</dbReference>
<dbReference type="EMBL" id="BAABRT010000021">
    <property type="protein sequence ID" value="GAA5525835.1"/>
    <property type="molecule type" value="Genomic_DNA"/>
</dbReference>
<keyword evidence="1" id="KW-0732">Signal</keyword>